<feature type="compositionally biased region" description="Low complexity" evidence="1">
    <location>
        <begin position="42"/>
        <end position="51"/>
    </location>
</feature>
<dbReference type="EMBL" id="JASSZA010000008">
    <property type="protein sequence ID" value="KAK2103205.1"/>
    <property type="molecule type" value="Genomic_DNA"/>
</dbReference>
<feature type="region of interest" description="Disordered" evidence="1">
    <location>
        <begin position="42"/>
        <end position="64"/>
    </location>
</feature>
<comment type="caution">
    <text evidence="2">The sequence shown here is derived from an EMBL/GenBank/DDBJ whole genome shotgun (WGS) entry which is preliminary data.</text>
</comment>
<evidence type="ECO:0000313" key="3">
    <source>
        <dbReference type="Proteomes" id="UP001266305"/>
    </source>
</evidence>
<keyword evidence="3" id="KW-1185">Reference proteome</keyword>
<feature type="non-terminal residue" evidence="2">
    <location>
        <position position="1"/>
    </location>
</feature>
<evidence type="ECO:0000256" key="1">
    <source>
        <dbReference type="SAM" id="MobiDB-lite"/>
    </source>
</evidence>
<reference evidence="2 3" key="1">
    <citation type="submission" date="2023-05" db="EMBL/GenBank/DDBJ databases">
        <title>B98-5 Cell Line De Novo Hybrid Assembly: An Optical Mapping Approach.</title>
        <authorList>
            <person name="Kananen K."/>
            <person name="Auerbach J.A."/>
            <person name="Kautto E."/>
            <person name="Blachly J.S."/>
        </authorList>
    </citation>
    <scope>NUCLEOTIDE SEQUENCE [LARGE SCALE GENOMIC DNA]</scope>
    <source>
        <strain evidence="2">B95-8</strain>
        <tissue evidence="2">Cell line</tissue>
    </source>
</reference>
<evidence type="ECO:0000313" key="2">
    <source>
        <dbReference type="EMBL" id="KAK2103205.1"/>
    </source>
</evidence>
<organism evidence="2 3">
    <name type="scientific">Saguinus oedipus</name>
    <name type="common">Cotton-top tamarin</name>
    <name type="synonym">Oedipomidas oedipus</name>
    <dbReference type="NCBI Taxonomy" id="9490"/>
    <lineage>
        <taxon>Eukaryota</taxon>
        <taxon>Metazoa</taxon>
        <taxon>Chordata</taxon>
        <taxon>Craniata</taxon>
        <taxon>Vertebrata</taxon>
        <taxon>Euteleostomi</taxon>
        <taxon>Mammalia</taxon>
        <taxon>Eutheria</taxon>
        <taxon>Euarchontoglires</taxon>
        <taxon>Primates</taxon>
        <taxon>Haplorrhini</taxon>
        <taxon>Platyrrhini</taxon>
        <taxon>Cebidae</taxon>
        <taxon>Callitrichinae</taxon>
        <taxon>Saguinus</taxon>
    </lineage>
</organism>
<feature type="region of interest" description="Disordered" evidence="1">
    <location>
        <begin position="1"/>
        <end position="23"/>
    </location>
</feature>
<feature type="non-terminal residue" evidence="2">
    <location>
        <position position="64"/>
    </location>
</feature>
<name>A0ABQ9V1N6_SAGOE</name>
<gene>
    <name evidence="2" type="ORF">P7K49_017061</name>
</gene>
<dbReference type="Proteomes" id="UP001266305">
    <property type="component" value="Unassembled WGS sequence"/>
</dbReference>
<proteinExistence type="predicted"/>
<protein>
    <submittedName>
        <fullName evidence="2">Uncharacterized protein</fullName>
    </submittedName>
</protein>
<accession>A0ABQ9V1N6</accession>
<sequence>LVSGTQPSPVLSPGAPSLRMAVPGAPEPGRLLLDLDSLAPSRGSRISGSVRRSPRCEASVTVSG</sequence>